<dbReference type="Proteomes" id="UP000622552">
    <property type="component" value="Unassembled WGS sequence"/>
</dbReference>
<feature type="domain" description="Cysteine-rich" evidence="2">
    <location>
        <begin position="3"/>
        <end position="75"/>
    </location>
</feature>
<evidence type="ECO:0000256" key="1">
    <source>
        <dbReference type="SAM" id="MobiDB-lite"/>
    </source>
</evidence>
<dbReference type="PANTHER" id="PTHR30296">
    <property type="entry name" value="UNCHARACTERIZED PROTEIN YKGE"/>
    <property type="match status" value="1"/>
</dbReference>
<dbReference type="RefSeq" id="WP_197002872.1">
    <property type="nucleotide sequence ID" value="NZ_BONS01000002.1"/>
</dbReference>
<name>A0A8J7KVW6_9ACTN</name>
<dbReference type="EMBL" id="JADOUF010000001">
    <property type="protein sequence ID" value="MBG6135812.1"/>
    <property type="molecule type" value="Genomic_DNA"/>
</dbReference>
<accession>A0A8J7KVW6</accession>
<protein>
    <submittedName>
        <fullName evidence="3">L-lactate dehydrogenase complex protein LldE</fullName>
    </submittedName>
</protein>
<dbReference type="Pfam" id="PF02754">
    <property type="entry name" value="CCG"/>
    <property type="match status" value="1"/>
</dbReference>
<gene>
    <name evidence="3" type="ORF">IW245_002006</name>
</gene>
<keyword evidence="4" id="KW-1185">Reference proteome</keyword>
<dbReference type="GO" id="GO:0016491">
    <property type="term" value="F:oxidoreductase activity"/>
    <property type="evidence" value="ECO:0007669"/>
    <property type="project" value="UniProtKB-ARBA"/>
</dbReference>
<evidence type="ECO:0000313" key="4">
    <source>
        <dbReference type="Proteomes" id="UP000622552"/>
    </source>
</evidence>
<sequence>MRVALFTTCLDNTVSPRTGKAITEVLHRLGHQVSRPDLACCGQTPLDTGRDRDSHAMTSRFATSFADADAVVTQSAAAAARVADYYTYAAATNRDQKLAHTVADIITNLFDFTELLVERLHVTDVGAHFPYEVAYHPTCSIPPATRETRRCTRLLRAVRGLRLSQPSELRYRHRHDTIAEADIHAGTHALYARRVSLWRPQILTAADSACLAHLGDVTTLTGHPIKTVHLAEILADTGTRDRGDQVREPSNEPPGNSSLGSVGSIDSPGAGA</sequence>
<reference evidence="3" key="1">
    <citation type="submission" date="2020-11" db="EMBL/GenBank/DDBJ databases">
        <title>Sequencing the genomes of 1000 actinobacteria strains.</title>
        <authorList>
            <person name="Klenk H.-P."/>
        </authorList>
    </citation>
    <scope>NUCLEOTIDE SEQUENCE</scope>
    <source>
        <strain evidence="3">DSM 45356</strain>
    </source>
</reference>
<evidence type="ECO:0000313" key="3">
    <source>
        <dbReference type="EMBL" id="MBG6135812.1"/>
    </source>
</evidence>
<dbReference type="PANTHER" id="PTHR30296:SF0">
    <property type="entry name" value="LACTATE UTILIZATION PROTEIN A"/>
    <property type="match status" value="1"/>
</dbReference>
<dbReference type="InterPro" id="IPR004017">
    <property type="entry name" value="Cys_rich_dom"/>
</dbReference>
<feature type="compositionally biased region" description="Basic and acidic residues" evidence="1">
    <location>
        <begin position="238"/>
        <end position="250"/>
    </location>
</feature>
<evidence type="ECO:0000259" key="2">
    <source>
        <dbReference type="Pfam" id="PF02754"/>
    </source>
</evidence>
<comment type="caution">
    <text evidence="3">The sequence shown here is derived from an EMBL/GenBank/DDBJ whole genome shotgun (WGS) entry which is preliminary data.</text>
</comment>
<dbReference type="GO" id="GO:0005829">
    <property type="term" value="C:cytosol"/>
    <property type="evidence" value="ECO:0007669"/>
    <property type="project" value="TreeGrafter"/>
</dbReference>
<proteinExistence type="predicted"/>
<dbReference type="AlphaFoldDB" id="A0A8J7KVW6"/>
<feature type="region of interest" description="Disordered" evidence="1">
    <location>
        <begin position="237"/>
        <end position="272"/>
    </location>
</feature>
<organism evidence="3 4">
    <name type="scientific">Longispora fulva</name>
    <dbReference type="NCBI Taxonomy" id="619741"/>
    <lineage>
        <taxon>Bacteria</taxon>
        <taxon>Bacillati</taxon>
        <taxon>Actinomycetota</taxon>
        <taxon>Actinomycetes</taxon>
        <taxon>Micromonosporales</taxon>
        <taxon>Micromonosporaceae</taxon>
        <taxon>Longispora</taxon>
    </lineage>
</organism>